<dbReference type="CDD" id="cd22842">
    <property type="entry name" value="Gal_Rha_Lectin_BGal"/>
    <property type="match status" value="1"/>
</dbReference>
<dbReference type="PROSITE" id="PS50228">
    <property type="entry name" value="SUEL_LECTIN"/>
    <property type="match status" value="1"/>
</dbReference>
<evidence type="ECO:0000313" key="2">
    <source>
        <dbReference type="EMBL" id="KAH9288854.1"/>
    </source>
</evidence>
<keyword evidence="3" id="KW-1185">Reference proteome</keyword>
<organism evidence="2 3">
    <name type="scientific">Taxus chinensis</name>
    <name type="common">Chinese yew</name>
    <name type="synonym">Taxus wallichiana var. chinensis</name>
    <dbReference type="NCBI Taxonomy" id="29808"/>
    <lineage>
        <taxon>Eukaryota</taxon>
        <taxon>Viridiplantae</taxon>
        <taxon>Streptophyta</taxon>
        <taxon>Embryophyta</taxon>
        <taxon>Tracheophyta</taxon>
        <taxon>Spermatophyta</taxon>
        <taxon>Pinopsida</taxon>
        <taxon>Pinidae</taxon>
        <taxon>Conifers II</taxon>
        <taxon>Cupressales</taxon>
        <taxon>Taxaceae</taxon>
        <taxon>Taxus</taxon>
    </lineage>
</organism>
<dbReference type="AlphaFoldDB" id="A0AA38C0M8"/>
<feature type="non-terminal residue" evidence="2">
    <location>
        <position position="1"/>
    </location>
</feature>
<dbReference type="InterPro" id="IPR000922">
    <property type="entry name" value="Lectin_gal-bd_dom"/>
</dbReference>
<dbReference type="EMBL" id="JAHRHJ020003813">
    <property type="protein sequence ID" value="KAH9288854.1"/>
    <property type="molecule type" value="Genomic_DNA"/>
</dbReference>
<dbReference type="Proteomes" id="UP000824469">
    <property type="component" value="Unassembled WGS sequence"/>
</dbReference>
<dbReference type="GO" id="GO:0030246">
    <property type="term" value="F:carbohydrate binding"/>
    <property type="evidence" value="ECO:0007669"/>
    <property type="project" value="InterPro"/>
</dbReference>
<evidence type="ECO:0000313" key="3">
    <source>
        <dbReference type="Proteomes" id="UP000824469"/>
    </source>
</evidence>
<proteinExistence type="predicted"/>
<name>A0AA38C0M8_TAXCH</name>
<accession>A0AA38C0M8</accession>
<gene>
    <name evidence="2" type="ORF">KI387_032971</name>
</gene>
<comment type="caution">
    <text evidence="2">The sequence shown here is derived from an EMBL/GenBank/DDBJ whole genome shotgun (WGS) entry which is preliminary data.</text>
</comment>
<reference evidence="2 3" key="1">
    <citation type="journal article" date="2021" name="Nat. Plants">
        <title>The Taxus genome provides insights into paclitaxel biosynthesis.</title>
        <authorList>
            <person name="Xiong X."/>
            <person name="Gou J."/>
            <person name="Liao Q."/>
            <person name="Li Y."/>
            <person name="Zhou Q."/>
            <person name="Bi G."/>
            <person name="Li C."/>
            <person name="Du R."/>
            <person name="Wang X."/>
            <person name="Sun T."/>
            <person name="Guo L."/>
            <person name="Liang H."/>
            <person name="Lu P."/>
            <person name="Wu Y."/>
            <person name="Zhang Z."/>
            <person name="Ro D.K."/>
            <person name="Shang Y."/>
            <person name="Huang S."/>
            <person name="Yan J."/>
        </authorList>
    </citation>
    <scope>NUCLEOTIDE SEQUENCE [LARGE SCALE GENOMIC DNA]</scope>
    <source>
        <strain evidence="2">Ta-2019</strain>
    </source>
</reference>
<evidence type="ECO:0000259" key="1">
    <source>
        <dbReference type="PROSITE" id="PS50228"/>
    </source>
</evidence>
<feature type="non-terminal residue" evidence="2">
    <location>
        <position position="88"/>
    </location>
</feature>
<protein>
    <recommendedName>
        <fullName evidence="1">SUEL-type lectin domain-containing protein</fullName>
    </recommendedName>
</protein>
<sequence length="88" mass="9851">PTKITFLTRSIESLCARVSESFPQPADFWKLNMKDGFNSSKPELRMNCPKGRHISSIKFASFGTPEGQCGIFQHGQCNATDTLQIIEE</sequence>
<feature type="domain" description="SUEL-type lectin" evidence="1">
    <location>
        <begin position="38"/>
        <end position="88"/>
    </location>
</feature>